<comment type="caution">
    <text evidence="1">The sequence shown here is derived from an EMBL/GenBank/DDBJ whole genome shotgun (WGS) entry which is preliminary data.</text>
</comment>
<evidence type="ECO:0000313" key="2">
    <source>
        <dbReference type="Proteomes" id="UP001281761"/>
    </source>
</evidence>
<sequence length="356" mass="39989">MTAIDKKTDNSSAPTRSDLPSRLFQFSTDCLPFLNWSEEDHESEHETAVIFQSLVATVKLQPALDDSLERKAVRFLESVSTRARSSADAFLNSLASSSDNSSPDFVQSIVVLISSPCLAIIKAAMEILQILFIHGSAKSRLALVSADLIPQLFTSLNPQSLSFSEAFNIHINLMKIIRTSLCLATPGSFASLGIQEGNGQQYDPETVLKQVLAPSEEYICHLYVNRFSIIDGDQSYYYLLILAKLLEICPSYQPTMAVIGNMPVFLATPSSLTFFEGERSICFFWDLMVDAQREWNNKSGEVRKKGKTVHRLLRMEGFEDVIEEKMQNDKKERGRWIVDDSIKWNNLLGMNLPQRG</sequence>
<name>A0ABQ9WVX1_9EUKA</name>
<evidence type="ECO:0000313" key="1">
    <source>
        <dbReference type="EMBL" id="KAK2943635.1"/>
    </source>
</evidence>
<reference evidence="1 2" key="1">
    <citation type="journal article" date="2022" name="bioRxiv">
        <title>Genomics of Preaxostyla Flagellates Illuminates Evolutionary Transitions and the Path Towards Mitochondrial Loss.</title>
        <authorList>
            <person name="Novak L.V.F."/>
            <person name="Treitli S.C."/>
            <person name="Pyrih J."/>
            <person name="Halakuc P."/>
            <person name="Pipaliya S.V."/>
            <person name="Vacek V."/>
            <person name="Brzon O."/>
            <person name="Soukal P."/>
            <person name="Eme L."/>
            <person name="Dacks J.B."/>
            <person name="Karnkowska A."/>
            <person name="Elias M."/>
            <person name="Hampl V."/>
        </authorList>
    </citation>
    <scope>NUCLEOTIDE SEQUENCE [LARGE SCALE GENOMIC DNA]</scope>
    <source>
        <strain evidence="1">NAU3</strain>
        <tissue evidence="1">Gut</tissue>
    </source>
</reference>
<dbReference type="Proteomes" id="UP001281761">
    <property type="component" value="Unassembled WGS sequence"/>
</dbReference>
<proteinExistence type="predicted"/>
<organism evidence="1 2">
    <name type="scientific">Blattamonas nauphoetae</name>
    <dbReference type="NCBI Taxonomy" id="2049346"/>
    <lineage>
        <taxon>Eukaryota</taxon>
        <taxon>Metamonada</taxon>
        <taxon>Preaxostyla</taxon>
        <taxon>Oxymonadida</taxon>
        <taxon>Blattamonas</taxon>
    </lineage>
</organism>
<keyword evidence="2" id="KW-1185">Reference proteome</keyword>
<dbReference type="InterPro" id="IPR016024">
    <property type="entry name" value="ARM-type_fold"/>
</dbReference>
<protein>
    <submittedName>
        <fullName evidence="1">Uncharacterized protein</fullName>
    </submittedName>
</protein>
<dbReference type="SUPFAM" id="SSF48371">
    <property type="entry name" value="ARM repeat"/>
    <property type="match status" value="1"/>
</dbReference>
<dbReference type="InterPro" id="IPR011989">
    <property type="entry name" value="ARM-like"/>
</dbReference>
<accession>A0ABQ9WVX1</accession>
<dbReference type="Gene3D" id="1.25.10.10">
    <property type="entry name" value="Leucine-rich Repeat Variant"/>
    <property type="match status" value="1"/>
</dbReference>
<dbReference type="EMBL" id="JARBJD010000335">
    <property type="protein sequence ID" value="KAK2943635.1"/>
    <property type="molecule type" value="Genomic_DNA"/>
</dbReference>
<gene>
    <name evidence="1" type="ORF">BLNAU_21425</name>
</gene>